<feature type="region of interest" description="Disordered" evidence="1">
    <location>
        <begin position="63"/>
        <end position="95"/>
    </location>
</feature>
<comment type="caution">
    <text evidence="2">The sequence shown here is derived from an EMBL/GenBank/DDBJ whole genome shotgun (WGS) entry which is preliminary data.</text>
</comment>
<evidence type="ECO:0000256" key="1">
    <source>
        <dbReference type="SAM" id="MobiDB-lite"/>
    </source>
</evidence>
<feature type="region of interest" description="Disordered" evidence="1">
    <location>
        <begin position="114"/>
        <end position="162"/>
    </location>
</feature>
<dbReference type="EMBL" id="JADNYJ010000543">
    <property type="protein sequence ID" value="KAF8868805.1"/>
    <property type="molecule type" value="Genomic_DNA"/>
</dbReference>
<keyword evidence="3" id="KW-1185">Reference proteome</keyword>
<name>A0A9P5TEG9_GYMJU</name>
<accession>A0A9P5TEG9</accession>
<sequence length="162" mass="17577">MAGPSVPQMQKCACADIQESTNKLSHSQKDTQRPNDDAWTSQAHCQCNAGTRKAGTVRTTARYRKRQHMTFEAPDNDEDVPDSTNDTVAGHADDEGNECSMLCTASKPGVVKGSMRKGREIIEASEDNDGASEDNDGTSEDDRASEDNEDNTTAPTLYLSCE</sequence>
<protein>
    <submittedName>
        <fullName evidence="2">Uncharacterized protein</fullName>
    </submittedName>
</protein>
<feature type="compositionally biased region" description="Acidic residues" evidence="1">
    <location>
        <begin position="123"/>
        <end position="139"/>
    </location>
</feature>
<evidence type="ECO:0000313" key="2">
    <source>
        <dbReference type="EMBL" id="KAF8868805.1"/>
    </source>
</evidence>
<dbReference type="Proteomes" id="UP000724874">
    <property type="component" value="Unassembled WGS sequence"/>
</dbReference>
<evidence type="ECO:0000313" key="3">
    <source>
        <dbReference type="Proteomes" id="UP000724874"/>
    </source>
</evidence>
<reference evidence="2" key="1">
    <citation type="submission" date="2020-11" db="EMBL/GenBank/DDBJ databases">
        <authorList>
            <consortium name="DOE Joint Genome Institute"/>
            <person name="Ahrendt S."/>
            <person name="Riley R."/>
            <person name="Andreopoulos W."/>
            <person name="LaButti K."/>
            <person name="Pangilinan J."/>
            <person name="Ruiz-duenas F.J."/>
            <person name="Barrasa J.M."/>
            <person name="Sanchez-Garcia M."/>
            <person name="Camarero S."/>
            <person name="Miyauchi S."/>
            <person name="Serrano A."/>
            <person name="Linde D."/>
            <person name="Babiker R."/>
            <person name="Drula E."/>
            <person name="Ayuso-Fernandez I."/>
            <person name="Pacheco R."/>
            <person name="Padilla G."/>
            <person name="Ferreira P."/>
            <person name="Barriuso J."/>
            <person name="Kellner H."/>
            <person name="Castanera R."/>
            <person name="Alfaro M."/>
            <person name="Ramirez L."/>
            <person name="Pisabarro A.G."/>
            <person name="Kuo A."/>
            <person name="Tritt A."/>
            <person name="Lipzen A."/>
            <person name="He G."/>
            <person name="Yan M."/>
            <person name="Ng V."/>
            <person name="Cullen D."/>
            <person name="Martin F."/>
            <person name="Rosso M.-N."/>
            <person name="Henrissat B."/>
            <person name="Hibbett D."/>
            <person name="Martinez A.T."/>
            <person name="Grigoriev I.V."/>
        </authorList>
    </citation>
    <scope>NUCLEOTIDE SEQUENCE</scope>
    <source>
        <strain evidence="2">AH 44721</strain>
    </source>
</reference>
<organism evidence="2 3">
    <name type="scientific">Gymnopilus junonius</name>
    <name type="common">Spectacular rustgill mushroom</name>
    <name type="synonym">Gymnopilus spectabilis subsp. junonius</name>
    <dbReference type="NCBI Taxonomy" id="109634"/>
    <lineage>
        <taxon>Eukaryota</taxon>
        <taxon>Fungi</taxon>
        <taxon>Dikarya</taxon>
        <taxon>Basidiomycota</taxon>
        <taxon>Agaricomycotina</taxon>
        <taxon>Agaricomycetes</taxon>
        <taxon>Agaricomycetidae</taxon>
        <taxon>Agaricales</taxon>
        <taxon>Agaricineae</taxon>
        <taxon>Hymenogastraceae</taxon>
        <taxon>Gymnopilus</taxon>
    </lineage>
</organism>
<gene>
    <name evidence="2" type="ORF">CPB84DRAFT_1857095</name>
</gene>
<proteinExistence type="predicted"/>
<dbReference type="AlphaFoldDB" id="A0A9P5TEG9"/>